<dbReference type="AlphaFoldDB" id="A0A2P2K0L1"/>
<dbReference type="EMBL" id="GGEC01018767">
    <property type="protein sequence ID" value="MBW99250.1"/>
    <property type="molecule type" value="Transcribed_RNA"/>
</dbReference>
<sequence length="31" mass="3599">MLFLCSHVSQLLMSCYGGTRKLLRVFLLLQQ</sequence>
<organism evidence="1">
    <name type="scientific">Rhizophora mucronata</name>
    <name type="common">Asiatic mangrove</name>
    <dbReference type="NCBI Taxonomy" id="61149"/>
    <lineage>
        <taxon>Eukaryota</taxon>
        <taxon>Viridiplantae</taxon>
        <taxon>Streptophyta</taxon>
        <taxon>Embryophyta</taxon>
        <taxon>Tracheophyta</taxon>
        <taxon>Spermatophyta</taxon>
        <taxon>Magnoliopsida</taxon>
        <taxon>eudicotyledons</taxon>
        <taxon>Gunneridae</taxon>
        <taxon>Pentapetalae</taxon>
        <taxon>rosids</taxon>
        <taxon>fabids</taxon>
        <taxon>Malpighiales</taxon>
        <taxon>Rhizophoraceae</taxon>
        <taxon>Rhizophora</taxon>
    </lineage>
</organism>
<evidence type="ECO:0000313" key="1">
    <source>
        <dbReference type="EMBL" id="MBW99250.1"/>
    </source>
</evidence>
<name>A0A2P2K0L1_RHIMU</name>
<protein>
    <submittedName>
        <fullName evidence="1">Reticulon-like protein</fullName>
    </submittedName>
</protein>
<proteinExistence type="predicted"/>
<accession>A0A2P2K0L1</accession>
<reference evidence="1" key="1">
    <citation type="submission" date="2018-02" db="EMBL/GenBank/DDBJ databases">
        <title>Rhizophora mucronata_Transcriptome.</title>
        <authorList>
            <person name="Meera S.P."/>
            <person name="Sreeshan A."/>
            <person name="Augustine A."/>
        </authorList>
    </citation>
    <scope>NUCLEOTIDE SEQUENCE</scope>
    <source>
        <tissue evidence="1">Leaf</tissue>
    </source>
</reference>